<organism evidence="1 2">
    <name type="scientific">Candidatus Faecivivens stercoravium</name>
    <dbReference type="NCBI Taxonomy" id="2840803"/>
    <lineage>
        <taxon>Bacteria</taxon>
        <taxon>Bacillati</taxon>
        <taxon>Bacillota</taxon>
        <taxon>Clostridia</taxon>
        <taxon>Eubacteriales</taxon>
        <taxon>Oscillospiraceae</taxon>
        <taxon>Oscillospiraceae incertae sedis</taxon>
        <taxon>Candidatus Faecivivens</taxon>
    </lineage>
</organism>
<reference evidence="1" key="1">
    <citation type="submission" date="2020-10" db="EMBL/GenBank/DDBJ databases">
        <authorList>
            <person name="Gilroy R."/>
        </authorList>
    </citation>
    <scope>NUCLEOTIDE SEQUENCE</scope>
    <source>
        <strain evidence="1">CHK189-12415</strain>
    </source>
</reference>
<reference evidence="1" key="2">
    <citation type="journal article" date="2021" name="PeerJ">
        <title>Extensive microbial diversity within the chicken gut microbiome revealed by metagenomics and culture.</title>
        <authorList>
            <person name="Gilroy R."/>
            <person name="Ravi A."/>
            <person name="Getino M."/>
            <person name="Pursley I."/>
            <person name="Horton D.L."/>
            <person name="Alikhan N.F."/>
            <person name="Baker D."/>
            <person name="Gharbi K."/>
            <person name="Hall N."/>
            <person name="Watson M."/>
            <person name="Adriaenssens E.M."/>
            <person name="Foster-Nyarko E."/>
            <person name="Jarju S."/>
            <person name="Secka A."/>
            <person name="Antonio M."/>
            <person name="Oren A."/>
            <person name="Chaudhuri R.R."/>
            <person name="La Ragione R."/>
            <person name="Hildebrand F."/>
            <person name="Pallen M.J."/>
        </authorList>
    </citation>
    <scope>NUCLEOTIDE SEQUENCE</scope>
    <source>
        <strain evidence="1">CHK189-12415</strain>
    </source>
</reference>
<dbReference type="AlphaFoldDB" id="A0A9D1DWC5"/>
<gene>
    <name evidence="1" type="ORF">IAB37_01500</name>
</gene>
<proteinExistence type="predicted"/>
<comment type="caution">
    <text evidence="1">The sequence shown here is derived from an EMBL/GenBank/DDBJ whole genome shotgun (WGS) entry which is preliminary data.</text>
</comment>
<evidence type="ECO:0000313" key="2">
    <source>
        <dbReference type="Proteomes" id="UP000824241"/>
    </source>
</evidence>
<sequence>MRRNEREHRSNIVEYVIEYTDKSLPEDRKSYLDNQCIRAMRGMGSMPEGVESVRIVKRA</sequence>
<protein>
    <submittedName>
        <fullName evidence="1">Uncharacterized protein</fullName>
    </submittedName>
</protein>
<dbReference type="EMBL" id="DVHA01000046">
    <property type="protein sequence ID" value="HIR60237.1"/>
    <property type="molecule type" value="Genomic_DNA"/>
</dbReference>
<accession>A0A9D1DWC5</accession>
<evidence type="ECO:0000313" key="1">
    <source>
        <dbReference type="EMBL" id="HIR60237.1"/>
    </source>
</evidence>
<dbReference type="Proteomes" id="UP000824241">
    <property type="component" value="Unassembled WGS sequence"/>
</dbReference>
<name>A0A9D1DWC5_9FIRM</name>